<keyword evidence="9" id="KW-1185">Reference proteome</keyword>
<evidence type="ECO:0000259" key="7">
    <source>
        <dbReference type="Pfam" id="PF15912"/>
    </source>
</evidence>
<reference evidence="8" key="2">
    <citation type="submission" date="2025-09" db="UniProtKB">
        <authorList>
            <consortium name="Ensembl"/>
        </authorList>
    </citation>
    <scope>IDENTIFICATION</scope>
</reference>
<dbReference type="Gene3D" id="1.25.10.10">
    <property type="entry name" value="Leucine-rich Repeat Variant"/>
    <property type="match status" value="1"/>
</dbReference>
<dbReference type="GO" id="GO:0008380">
    <property type="term" value="P:RNA splicing"/>
    <property type="evidence" value="ECO:0007669"/>
    <property type="project" value="UniProtKB-KW"/>
</dbReference>
<dbReference type="PANTHER" id="PTHR23185">
    <property type="entry name" value="PROTEIN VIRILIZER HOMOLOG"/>
    <property type="match status" value="1"/>
</dbReference>
<dbReference type="InterPro" id="IPR026736">
    <property type="entry name" value="Virilizer"/>
</dbReference>
<evidence type="ECO:0000256" key="6">
    <source>
        <dbReference type="SAM" id="MobiDB-lite"/>
    </source>
</evidence>
<feature type="compositionally biased region" description="Basic and acidic residues" evidence="6">
    <location>
        <begin position="128"/>
        <end position="137"/>
    </location>
</feature>
<reference evidence="8" key="1">
    <citation type="submission" date="2025-08" db="UniProtKB">
        <authorList>
            <consortium name="Ensembl"/>
        </authorList>
    </citation>
    <scope>IDENTIFICATION</scope>
</reference>
<keyword evidence="4" id="KW-0508">mRNA splicing</keyword>
<evidence type="ECO:0000256" key="4">
    <source>
        <dbReference type="ARBA" id="ARBA00023187"/>
    </source>
</evidence>
<evidence type="ECO:0000256" key="2">
    <source>
        <dbReference type="ARBA" id="ARBA00008371"/>
    </source>
</evidence>
<dbReference type="InterPro" id="IPR031801">
    <property type="entry name" value="VIR_N"/>
</dbReference>
<keyword evidence="5" id="KW-0539">Nucleus</keyword>
<dbReference type="GO" id="GO:0003723">
    <property type="term" value="F:RNA binding"/>
    <property type="evidence" value="ECO:0007669"/>
    <property type="project" value="TreeGrafter"/>
</dbReference>
<evidence type="ECO:0000313" key="9">
    <source>
        <dbReference type="Proteomes" id="UP000261600"/>
    </source>
</evidence>
<evidence type="ECO:0000256" key="3">
    <source>
        <dbReference type="ARBA" id="ARBA00022664"/>
    </source>
</evidence>
<feature type="compositionally biased region" description="Pro residues" evidence="6">
    <location>
        <begin position="138"/>
        <end position="148"/>
    </location>
</feature>
<dbReference type="PANTHER" id="PTHR23185:SF0">
    <property type="entry name" value="PROTEIN VIRILIZER HOMOLOG"/>
    <property type="match status" value="1"/>
</dbReference>
<dbReference type="InterPro" id="IPR011989">
    <property type="entry name" value="ARM-like"/>
</dbReference>
<dbReference type="Pfam" id="PF15912">
    <property type="entry name" value="VIR_N"/>
    <property type="match status" value="1"/>
</dbReference>
<dbReference type="GO" id="GO:0005634">
    <property type="term" value="C:nucleus"/>
    <property type="evidence" value="ECO:0007669"/>
    <property type="project" value="UniProtKB-SubCell"/>
</dbReference>
<dbReference type="GO" id="GO:0006397">
    <property type="term" value="P:mRNA processing"/>
    <property type="evidence" value="ECO:0007669"/>
    <property type="project" value="UniProtKB-KW"/>
</dbReference>
<feature type="domain" description="Virilizer N-terminal" evidence="7">
    <location>
        <begin position="5"/>
        <end position="198"/>
    </location>
</feature>
<dbReference type="Proteomes" id="UP000261600">
    <property type="component" value="Unplaced"/>
</dbReference>
<evidence type="ECO:0000256" key="1">
    <source>
        <dbReference type="ARBA" id="ARBA00004123"/>
    </source>
</evidence>
<protein>
    <recommendedName>
        <fullName evidence="7">Virilizer N-terminal domain-containing protein</fullName>
    </recommendedName>
</protein>
<keyword evidence="3" id="KW-0507">mRNA processing</keyword>
<proteinExistence type="inferred from homology"/>
<name>A0A3Q3IGG9_MONAL</name>
<dbReference type="STRING" id="43700.ENSMALP00000002259"/>
<evidence type="ECO:0000256" key="5">
    <source>
        <dbReference type="ARBA" id="ARBA00023242"/>
    </source>
</evidence>
<feature type="compositionally biased region" description="Pro residues" evidence="6">
    <location>
        <begin position="170"/>
        <end position="186"/>
    </location>
</feature>
<feature type="region of interest" description="Disordered" evidence="6">
    <location>
        <begin position="128"/>
        <end position="196"/>
    </location>
</feature>
<accession>A0A3Q3IGG9</accession>
<dbReference type="AlphaFoldDB" id="A0A3Q3IGG9"/>
<comment type="subcellular location">
    <subcellularLocation>
        <location evidence="1">Nucleus</location>
    </subcellularLocation>
</comment>
<organism evidence="8 9">
    <name type="scientific">Monopterus albus</name>
    <name type="common">Swamp eel</name>
    <dbReference type="NCBI Taxonomy" id="43700"/>
    <lineage>
        <taxon>Eukaryota</taxon>
        <taxon>Metazoa</taxon>
        <taxon>Chordata</taxon>
        <taxon>Craniata</taxon>
        <taxon>Vertebrata</taxon>
        <taxon>Euteleostomi</taxon>
        <taxon>Actinopterygii</taxon>
        <taxon>Neopterygii</taxon>
        <taxon>Teleostei</taxon>
        <taxon>Neoteleostei</taxon>
        <taxon>Acanthomorphata</taxon>
        <taxon>Anabantaria</taxon>
        <taxon>Synbranchiformes</taxon>
        <taxon>Synbranchidae</taxon>
        <taxon>Monopterus</taxon>
    </lineage>
</organism>
<dbReference type="Ensembl" id="ENSMALT00000002323.1">
    <property type="protein sequence ID" value="ENSMALP00000002259.1"/>
    <property type="gene ID" value="ENSMALG00000001662.1"/>
</dbReference>
<evidence type="ECO:0000313" key="8">
    <source>
        <dbReference type="Ensembl" id="ENSMALP00000002259.1"/>
    </source>
</evidence>
<comment type="similarity">
    <text evidence="2">Belongs to the vir family.</text>
</comment>
<dbReference type="GO" id="GO:0036396">
    <property type="term" value="C:RNA N6-methyladenosine methyltransferase complex"/>
    <property type="evidence" value="ECO:0007669"/>
    <property type="project" value="TreeGrafter"/>
</dbReference>
<sequence length="897" mass="98193">MAGDSSTELLFLDTFKHQSAELTNVDVVRFPCGVLITEVRVIPPGIKAHSNLPDNRAFGETSPHAFQLELFFNNVTKPNSPTFHRLGSLEYDENKSIVFRPSGKINTDGLVLRGWYTSLTVAVYGTAERPHSHDHDSPPPPPPPPPQQPSGLKRIVKQEWEKDSQYNGSPPRPAPRGPRTPPGPPPPDDDEEEEQQVQHFRNFSAVGKLCQNVSPNLLGDDDGYEQISSDEDDLDNGNFKLPTFDMDYTPEDLAFVPPVQYDPYERELRPLLYFIPPYKTRFDTQFEKASIEEPRDAGGTEGPAGGEEAEAVNQLKELLASIGDDRDGRWVTGLEEAPALLAKGLACLIKEGEGEIEDPIGVLVQWALQALSMEVALTQPIALNLRQLKAGAKLASYLAECPQGLTVLLREGALGVLLELLHTDHVSSTLKLSILRALDALTSAPAGVEAFLHTGESEMSGYQHLVQLFLHEETVRVITAGNAILQKSHMYEVLVNLQRLISKTTCNFVIIVADHLPQEEMEDAESPMEEEPSLSFPSVSEAELDRLAEVLEELHHLLETAPHCMVQPPGKAFPTTARITGPQERDDPYPSLYRYSVDIESTTVALSAAAAAGHLGVTQAVRELLRFLSLTQSGLLFLLAQPTPTNLLLRLLASMAETEGEESTFTGGEGALTGPVYGEEGFGVWLMQALHALQSVSELMSHVSTGGDGGAGLEEGDNPDVLSMLHALYLMTFTQTGRSAVAHVFSLDSNLSCLVTLLQHYSKDIQGESKARKPVTYNYACMLVLLVVQTSNELRMMEQYAAPLLILAKADDTNAKLQELSKWLEPLEKLRFEIGSIPTLIDYIKQNLENVLAAEGSGLVTALRVLCHIACPPPAVEGNDTKSLPSMLLHGCCRVLR</sequence>